<organism evidence="1 2">
    <name type="scientific">Pleurodeles waltl</name>
    <name type="common">Iberian ribbed newt</name>
    <dbReference type="NCBI Taxonomy" id="8319"/>
    <lineage>
        <taxon>Eukaryota</taxon>
        <taxon>Metazoa</taxon>
        <taxon>Chordata</taxon>
        <taxon>Craniata</taxon>
        <taxon>Vertebrata</taxon>
        <taxon>Euteleostomi</taxon>
        <taxon>Amphibia</taxon>
        <taxon>Batrachia</taxon>
        <taxon>Caudata</taxon>
        <taxon>Salamandroidea</taxon>
        <taxon>Salamandridae</taxon>
        <taxon>Pleurodelinae</taxon>
        <taxon>Pleurodeles</taxon>
    </lineage>
</organism>
<evidence type="ECO:0000313" key="2">
    <source>
        <dbReference type="Proteomes" id="UP001066276"/>
    </source>
</evidence>
<accession>A0AAV7T991</accession>
<dbReference type="EMBL" id="JANPWB010000007">
    <property type="protein sequence ID" value="KAJ1173104.1"/>
    <property type="molecule type" value="Genomic_DNA"/>
</dbReference>
<comment type="caution">
    <text evidence="1">The sequence shown here is derived from an EMBL/GenBank/DDBJ whole genome shotgun (WGS) entry which is preliminary data.</text>
</comment>
<dbReference type="Proteomes" id="UP001066276">
    <property type="component" value="Chromosome 4_1"/>
</dbReference>
<evidence type="ECO:0000313" key="1">
    <source>
        <dbReference type="EMBL" id="KAJ1173104.1"/>
    </source>
</evidence>
<name>A0AAV7T991_PLEWA</name>
<reference evidence="1" key="1">
    <citation type="journal article" date="2022" name="bioRxiv">
        <title>Sequencing and chromosome-scale assembly of the giantPleurodeles waltlgenome.</title>
        <authorList>
            <person name="Brown T."/>
            <person name="Elewa A."/>
            <person name="Iarovenko S."/>
            <person name="Subramanian E."/>
            <person name="Araus A.J."/>
            <person name="Petzold A."/>
            <person name="Susuki M."/>
            <person name="Suzuki K.-i.T."/>
            <person name="Hayashi T."/>
            <person name="Toyoda A."/>
            <person name="Oliveira C."/>
            <person name="Osipova E."/>
            <person name="Leigh N.D."/>
            <person name="Simon A."/>
            <person name="Yun M.H."/>
        </authorList>
    </citation>
    <scope>NUCLEOTIDE SEQUENCE</scope>
    <source>
        <strain evidence="1">20211129_DDA</strain>
        <tissue evidence="1">Liver</tissue>
    </source>
</reference>
<gene>
    <name evidence="1" type="ORF">NDU88_004945</name>
</gene>
<proteinExistence type="predicted"/>
<keyword evidence="2" id="KW-1185">Reference proteome</keyword>
<dbReference type="AlphaFoldDB" id="A0AAV7T991"/>
<protein>
    <submittedName>
        <fullName evidence="1">Uncharacterized protein</fullName>
    </submittedName>
</protein>
<sequence>MGITKLAAVIREAVNLPGQCCREGVGGVVGLWGFTRRFLLRGFTEAAHRTRLGVRRAPGWPAVIYVTAIYLVSRLVSSSLSVELVSLVPAVRKQCFVLQIRLTSPPLDRLRDAVSLTSRSMAVALSSAIRLPLRSPFVPSSTFFFRGTSASLLTSLRHHRHRGSMLSAIPPGHSQAVPCSLGSCPLSQALSI</sequence>